<sequence length="149" mass="17049">MEPSNLPETVVPSFDFKGSVLFCCKYKAAINDEEEQNICCEGRIIIESIDEMLNDLKNFSIHHEVKKHEVQTKYNQVMQLEGESSQPSHVDTSVSEDLKKNDVEDDNICCVCTRNSACKTRVCRCKTYRKSCTSYCGCRAKCSNRKIFK</sequence>
<reference evidence="1" key="1">
    <citation type="journal article" date="2022" name="Front. Genet.">
        <title>Chromosome-Scale Assembly of the Dendrobium nobile Genome Provides Insights Into the Molecular Mechanism of the Biosynthesis of the Medicinal Active Ingredient of Dendrobium.</title>
        <authorList>
            <person name="Xu Q."/>
            <person name="Niu S.-C."/>
            <person name="Li K.-L."/>
            <person name="Zheng P.-J."/>
            <person name="Zhang X.-J."/>
            <person name="Jia Y."/>
            <person name="Liu Y."/>
            <person name="Niu Y.-X."/>
            <person name="Yu L.-H."/>
            <person name="Chen D.-F."/>
            <person name="Zhang G.-Q."/>
        </authorList>
    </citation>
    <scope>NUCLEOTIDE SEQUENCE</scope>
    <source>
        <tissue evidence="1">Leaf</tissue>
    </source>
</reference>
<dbReference type="AlphaFoldDB" id="A0A8T3BRW1"/>
<comment type="caution">
    <text evidence="1">The sequence shown here is derived from an EMBL/GenBank/DDBJ whole genome shotgun (WGS) entry which is preliminary data.</text>
</comment>
<protein>
    <recommendedName>
        <fullName evidence="3">Tesmin/TSO1-like CXC domain-containing protein</fullName>
    </recommendedName>
</protein>
<keyword evidence="2" id="KW-1185">Reference proteome</keyword>
<proteinExistence type="predicted"/>
<dbReference type="EMBL" id="JAGYWB010000007">
    <property type="protein sequence ID" value="KAI0516576.1"/>
    <property type="molecule type" value="Genomic_DNA"/>
</dbReference>
<evidence type="ECO:0000313" key="2">
    <source>
        <dbReference type="Proteomes" id="UP000829196"/>
    </source>
</evidence>
<name>A0A8T3BRW1_DENNO</name>
<organism evidence="1 2">
    <name type="scientific">Dendrobium nobile</name>
    <name type="common">Orchid</name>
    <dbReference type="NCBI Taxonomy" id="94219"/>
    <lineage>
        <taxon>Eukaryota</taxon>
        <taxon>Viridiplantae</taxon>
        <taxon>Streptophyta</taxon>
        <taxon>Embryophyta</taxon>
        <taxon>Tracheophyta</taxon>
        <taxon>Spermatophyta</taxon>
        <taxon>Magnoliopsida</taxon>
        <taxon>Liliopsida</taxon>
        <taxon>Asparagales</taxon>
        <taxon>Orchidaceae</taxon>
        <taxon>Epidendroideae</taxon>
        <taxon>Malaxideae</taxon>
        <taxon>Dendrobiinae</taxon>
        <taxon>Dendrobium</taxon>
    </lineage>
</organism>
<dbReference type="Proteomes" id="UP000829196">
    <property type="component" value="Unassembled WGS sequence"/>
</dbReference>
<evidence type="ECO:0000313" key="1">
    <source>
        <dbReference type="EMBL" id="KAI0516576.1"/>
    </source>
</evidence>
<gene>
    <name evidence="1" type="ORF">KFK09_009253</name>
</gene>
<evidence type="ECO:0008006" key="3">
    <source>
        <dbReference type="Google" id="ProtNLM"/>
    </source>
</evidence>
<accession>A0A8T3BRW1</accession>
<dbReference type="SMR" id="A0A8T3BRW1"/>